<evidence type="ECO:0000256" key="5">
    <source>
        <dbReference type="SAM" id="MobiDB-lite"/>
    </source>
</evidence>
<evidence type="ECO:0000313" key="7">
    <source>
        <dbReference type="Proteomes" id="UP001153365"/>
    </source>
</evidence>
<dbReference type="AlphaFoldDB" id="A0AAV0ASD4"/>
<dbReference type="GO" id="GO:0003735">
    <property type="term" value="F:structural constituent of ribosome"/>
    <property type="evidence" value="ECO:0007669"/>
    <property type="project" value="InterPro"/>
</dbReference>
<feature type="region of interest" description="Disordered" evidence="5">
    <location>
        <begin position="47"/>
        <end position="71"/>
    </location>
</feature>
<keyword evidence="2" id="KW-0689">Ribosomal protein</keyword>
<sequence length="225" mass="26235">MRPHSLINGTLKSSASFSKRLFSHYQSQFYSEKDPFGFNFSSRFGQSLKSGQDSSSSTGKEPIKTVDLSDQQIDRKPLGSTIFRRIAQNRQDQLQDLQNMEEQIRLDQNRKATQDQVWSSVSQLQVQTHSGPLTPASSRVVRTSRVPPNSFMIRPILASDFERAYRKLQSLLNAAGLKREIYLNKRYEKPYLKRRRLRSERHRRRFAIEVQRRVQIISIMKLKGM</sequence>
<keyword evidence="3" id="KW-0687">Ribonucleoprotein</keyword>
<organism evidence="6 7">
    <name type="scientific">Phakopsora pachyrhizi</name>
    <name type="common">Asian soybean rust disease fungus</name>
    <dbReference type="NCBI Taxonomy" id="170000"/>
    <lineage>
        <taxon>Eukaryota</taxon>
        <taxon>Fungi</taxon>
        <taxon>Dikarya</taxon>
        <taxon>Basidiomycota</taxon>
        <taxon>Pucciniomycotina</taxon>
        <taxon>Pucciniomycetes</taxon>
        <taxon>Pucciniales</taxon>
        <taxon>Phakopsoraceae</taxon>
        <taxon>Phakopsora</taxon>
    </lineage>
</organism>
<name>A0AAV0ASD4_PHAPC</name>
<dbReference type="GO" id="GO:0006412">
    <property type="term" value="P:translation"/>
    <property type="evidence" value="ECO:0007669"/>
    <property type="project" value="InterPro"/>
</dbReference>
<dbReference type="GO" id="GO:1990904">
    <property type="term" value="C:ribonucleoprotein complex"/>
    <property type="evidence" value="ECO:0007669"/>
    <property type="project" value="UniProtKB-KW"/>
</dbReference>
<comment type="caution">
    <text evidence="6">The sequence shown here is derived from an EMBL/GenBank/DDBJ whole genome shotgun (WGS) entry which is preliminary data.</text>
</comment>
<dbReference type="Proteomes" id="UP001153365">
    <property type="component" value="Unassembled WGS sequence"/>
</dbReference>
<evidence type="ECO:0000256" key="2">
    <source>
        <dbReference type="ARBA" id="ARBA00022980"/>
    </source>
</evidence>
<accession>A0AAV0ASD4</accession>
<evidence type="ECO:0000313" key="6">
    <source>
        <dbReference type="EMBL" id="CAH7671027.1"/>
    </source>
</evidence>
<comment type="similarity">
    <text evidence="1">Belongs to the bacterial ribosomal protein bS21 family.</text>
</comment>
<protein>
    <recommendedName>
        <fullName evidence="8">Ribosomal protein S21</fullName>
    </recommendedName>
</protein>
<dbReference type="Pfam" id="PF01165">
    <property type="entry name" value="Ribosomal_S21"/>
    <property type="match status" value="1"/>
</dbReference>
<dbReference type="InterPro" id="IPR001911">
    <property type="entry name" value="Ribosomal_bS21"/>
</dbReference>
<feature type="coiled-coil region" evidence="4">
    <location>
        <begin position="83"/>
        <end position="110"/>
    </location>
</feature>
<evidence type="ECO:0008006" key="8">
    <source>
        <dbReference type="Google" id="ProtNLM"/>
    </source>
</evidence>
<dbReference type="EMBL" id="CALTRL010001116">
    <property type="protein sequence ID" value="CAH7671027.1"/>
    <property type="molecule type" value="Genomic_DNA"/>
</dbReference>
<keyword evidence="7" id="KW-1185">Reference proteome</keyword>
<evidence type="ECO:0000256" key="1">
    <source>
        <dbReference type="ARBA" id="ARBA00006640"/>
    </source>
</evidence>
<feature type="compositionally biased region" description="Low complexity" evidence="5">
    <location>
        <begin position="47"/>
        <end position="60"/>
    </location>
</feature>
<proteinExistence type="inferred from homology"/>
<gene>
    <name evidence="6" type="ORF">PPACK8108_LOCUS5777</name>
</gene>
<dbReference type="GO" id="GO:0005840">
    <property type="term" value="C:ribosome"/>
    <property type="evidence" value="ECO:0007669"/>
    <property type="project" value="UniProtKB-KW"/>
</dbReference>
<reference evidence="6" key="1">
    <citation type="submission" date="2022-06" db="EMBL/GenBank/DDBJ databases">
        <authorList>
            <consortium name="SYNGENTA / RWTH Aachen University"/>
        </authorList>
    </citation>
    <scope>NUCLEOTIDE SEQUENCE</scope>
</reference>
<keyword evidence="4" id="KW-0175">Coiled coil</keyword>
<evidence type="ECO:0000256" key="3">
    <source>
        <dbReference type="ARBA" id="ARBA00023274"/>
    </source>
</evidence>
<evidence type="ECO:0000256" key="4">
    <source>
        <dbReference type="SAM" id="Coils"/>
    </source>
</evidence>